<organism evidence="1 2">
    <name type="scientific">Novosphingobium pentaromativorans US6-1</name>
    <dbReference type="NCBI Taxonomy" id="1088721"/>
    <lineage>
        <taxon>Bacteria</taxon>
        <taxon>Pseudomonadati</taxon>
        <taxon>Pseudomonadota</taxon>
        <taxon>Alphaproteobacteria</taxon>
        <taxon>Sphingomonadales</taxon>
        <taxon>Sphingomonadaceae</taxon>
        <taxon>Novosphingobium</taxon>
    </lineage>
</organism>
<evidence type="ECO:0000313" key="2">
    <source>
        <dbReference type="Proteomes" id="UP000004030"/>
    </source>
</evidence>
<evidence type="ECO:0000313" key="1">
    <source>
        <dbReference type="EMBL" id="EHJ58440.1"/>
    </source>
</evidence>
<keyword evidence="2" id="KW-1185">Reference proteome</keyword>
<dbReference type="PATRIC" id="fig|1088721.7.peg.5203"/>
<dbReference type="KEGG" id="npn:JI59_24110"/>
<dbReference type="RefSeq" id="WP_007015538.1">
    <property type="nucleotide sequence ID" value="NZ_AGFM01000081.1"/>
</dbReference>
<name>G6EJW0_9SPHN</name>
<accession>G6EJW0</accession>
<gene>
    <name evidence="1" type="ORF">NSU_4631</name>
</gene>
<sequence>MRSIRAARPADRAAVHEAIDHLRSARHLLARSGALRAAAAVRQALRSTESAARRVGHRIRRSQG</sequence>
<dbReference type="EMBL" id="AGFM01000081">
    <property type="protein sequence ID" value="EHJ58440.1"/>
    <property type="molecule type" value="Genomic_DNA"/>
</dbReference>
<dbReference type="Proteomes" id="UP000004030">
    <property type="component" value="Unassembled WGS sequence"/>
</dbReference>
<dbReference type="AlphaFoldDB" id="G6EJW0"/>
<comment type="caution">
    <text evidence="1">The sequence shown here is derived from an EMBL/GenBank/DDBJ whole genome shotgun (WGS) entry which is preliminary data.</text>
</comment>
<reference evidence="1 2" key="1">
    <citation type="journal article" date="2012" name="J. Bacteriol.">
        <title>Genome sequence of benzo(a)pyrene-degrading bacterium Novosphingobium pentaromativorans US6-1.</title>
        <authorList>
            <person name="Luo Y.R."/>
            <person name="Kang S.G."/>
            <person name="Kim S.J."/>
            <person name="Kim M.R."/>
            <person name="Li N."/>
            <person name="Lee J.H."/>
            <person name="Kwon K.K."/>
        </authorList>
    </citation>
    <scope>NUCLEOTIDE SEQUENCE [LARGE SCALE GENOMIC DNA]</scope>
    <source>
        <strain evidence="1 2">US6-1</strain>
    </source>
</reference>
<protein>
    <submittedName>
        <fullName evidence="1">Uncharacterized protein</fullName>
    </submittedName>
</protein>
<proteinExistence type="predicted"/>